<dbReference type="Proteomes" id="UP000280296">
    <property type="component" value="Unassembled WGS sequence"/>
</dbReference>
<evidence type="ECO:0000256" key="4">
    <source>
        <dbReference type="SAM" id="Phobius"/>
    </source>
</evidence>
<comment type="caution">
    <text evidence="6">The sequence shown here is derived from an EMBL/GenBank/DDBJ whole genome shotgun (WGS) entry which is preliminary data.</text>
</comment>
<dbReference type="InterPro" id="IPR011006">
    <property type="entry name" value="CheY-like_superfamily"/>
</dbReference>
<feature type="region of interest" description="Disordered" evidence="3">
    <location>
        <begin position="110"/>
        <end position="158"/>
    </location>
</feature>
<dbReference type="PANTHER" id="PTHR44591:SF21">
    <property type="entry name" value="TWO-COMPONENT RESPONSE REGULATOR"/>
    <property type="match status" value="1"/>
</dbReference>
<proteinExistence type="predicted"/>
<evidence type="ECO:0000256" key="2">
    <source>
        <dbReference type="PROSITE-ProRule" id="PRU00169"/>
    </source>
</evidence>
<dbReference type="EMBL" id="RYZH01000008">
    <property type="protein sequence ID" value="RUL88715.1"/>
    <property type="molecule type" value="Genomic_DNA"/>
</dbReference>
<protein>
    <submittedName>
        <fullName evidence="6">Response regulator</fullName>
    </submittedName>
</protein>
<evidence type="ECO:0000256" key="1">
    <source>
        <dbReference type="ARBA" id="ARBA00022553"/>
    </source>
</evidence>
<evidence type="ECO:0000256" key="3">
    <source>
        <dbReference type="SAM" id="MobiDB-lite"/>
    </source>
</evidence>
<organism evidence="6 7">
    <name type="scientific">Tautonia sociabilis</name>
    <dbReference type="NCBI Taxonomy" id="2080755"/>
    <lineage>
        <taxon>Bacteria</taxon>
        <taxon>Pseudomonadati</taxon>
        <taxon>Planctomycetota</taxon>
        <taxon>Planctomycetia</taxon>
        <taxon>Isosphaerales</taxon>
        <taxon>Isosphaeraceae</taxon>
        <taxon>Tautonia</taxon>
    </lineage>
</organism>
<dbReference type="PROSITE" id="PS50110">
    <property type="entry name" value="RESPONSE_REGULATORY"/>
    <property type="match status" value="1"/>
</dbReference>
<dbReference type="SMART" id="SM00448">
    <property type="entry name" value="REC"/>
    <property type="match status" value="1"/>
</dbReference>
<gene>
    <name evidence="6" type="ORF">TsocGM_06155</name>
</gene>
<keyword evidence="4" id="KW-0472">Membrane</keyword>
<dbReference type="GO" id="GO:0000160">
    <property type="term" value="P:phosphorelay signal transduction system"/>
    <property type="evidence" value="ECO:0007669"/>
    <property type="project" value="InterPro"/>
</dbReference>
<reference evidence="6 7" key="1">
    <citation type="submission" date="2018-12" db="EMBL/GenBank/DDBJ databases">
        <authorList>
            <person name="Toschakov S.V."/>
        </authorList>
    </citation>
    <scope>NUCLEOTIDE SEQUENCE [LARGE SCALE GENOMIC DNA]</scope>
    <source>
        <strain evidence="6 7">GM2012</strain>
    </source>
</reference>
<dbReference type="PANTHER" id="PTHR44591">
    <property type="entry name" value="STRESS RESPONSE REGULATOR PROTEIN 1"/>
    <property type="match status" value="1"/>
</dbReference>
<name>A0A432MNP3_9BACT</name>
<evidence type="ECO:0000313" key="7">
    <source>
        <dbReference type="Proteomes" id="UP000280296"/>
    </source>
</evidence>
<feature type="domain" description="Response regulatory" evidence="5">
    <location>
        <begin position="158"/>
        <end position="268"/>
    </location>
</feature>
<keyword evidence="4" id="KW-1133">Transmembrane helix</keyword>
<dbReference type="InterPro" id="IPR001789">
    <property type="entry name" value="Sig_transdc_resp-reg_receiver"/>
</dbReference>
<dbReference type="Pfam" id="PF00072">
    <property type="entry name" value="Response_reg"/>
    <property type="match status" value="1"/>
</dbReference>
<dbReference type="CDD" id="cd00156">
    <property type="entry name" value="REC"/>
    <property type="match status" value="1"/>
</dbReference>
<keyword evidence="4" id="KW-0812">Transmembrane</keyword>
<sequence length="286" mass="29384">MDRTARLSRARDGFRAASVVARTTIPTSPGRDAATWTRVLALALLVVPGVLLCGWAFGAFPAGALLLEASARVLQGIGRDRLSSPAGAGSSLLSVGLLVCGLRAGNGGGREKAGLPGPSGPGACDRQSPRGQAANPEPGQTAPPRSPARSDPSPRRGHLLVVDDDQAATELMAELLRFDGFDVSVAHSVAAAMAAPLDRIDCVITDLDLPDGTGADLLRLLRTVVDVPVVALSGFDSRTFPPGDAPFAARLVKPIDYPTLEAAIRSALAASCPPRRAESPSGPRPG</sequence>
<dbReference type="Gene3D" id="3.40.50.2300">
    <property type="match status" value="1"/>
</dbReference>
<feature type="modified residue" description="4-aspartylphosphate" evidence="2">
    <location>
        <position position="206"/>
    </location>
</feature>
<evidence type="ECO:0000259" key="5">
    <source>
        <dbReference type="PROSITE" id="PS50110"/>
    </source>
</evidence>
<dbReference type="InterPro" id="IPR050595">
    <property type="entry name" value="Bact_response_regulator"/>
</dbReference>
<dbReference type="AlphaFoldDB" id="A0A432MNP3"/>
<dbReference type="RefSeq" id="WP_126724422.1">
    <property type="nucleotide sequence ID" value="NZ_RYZH01000008.1"/>
</dbReference>
<keyword evidence="7" id="KW-1185">Reference proteome</keyword>
<keyword evidence="1 2" id="KW-0597">Phosphoprotein</keyword>
<evidence type="ECO:0000313" key="6">
    <source>
        <dbReference type="EMBL" id="RUL88715.1"/>
    </source>
</evidence>
<feature type="transmembrane region" description="Helical" evidence="4">
    <location>
        <begin position="39"/>
        <end position="62"/>
    </location>
</feature>
<dbReference type="SUPFAM" id="SSF52172">
    <property type="entry name" value="CheY-like"/>
    <property type="match status" value="1"/>
</dbReference>
<accession>A0A432MNP3</accession>
<reference evidence="6 7" key="2">
    <citation type="submission" date="2019-01" db="EMBL/GenBank/DDBJ databases">
        <title>Tautonia sociabilis, a novel thermotolerant planctomycete of Isosphaeraceae family, isolated from a 4000 m deep subterranean habitat.</title>
        <authorList>
            <person name="Kovaleva O.L."/>
            <person name="Elcheninov A.G."/>
            <person name="Van Heerden E."/>
            <person name="Toshchakov S.V."/>
            <person name="Novikov A."/>
            <person name="Bonch-Osmolovskaya E.A."/>
            <person name="Kublanov I.V."/>
        </authorList>
    </citation>
    <scope>NUCLEOTIDE SEQUENCE [LARGE SCALE GENOMIC DNA]</scope>
    <source>
        <strain evidence="6 7">GM2012</strain>
    </source>
</reference>